<accession>A0ABR0E700</accession>
<dbReference type="InterPro" id="IPR051478">
    <property type="entry name" value="Beta-lactamase-like_AB/R"/>
</dbReference>
<keyword evidence="1" id="KW-0732">Signal</keyword>
<dbReference type="InterPro" id="IPR001466">
    <property type="entry name" value="Beta-lactam-related"/>
</dbReference>
<gene>
    <name evidence="4" type="ORF">PRZ48_011469</name>
</gene>
<dbReference type="InterPro" id="IPR012338">
    <property type="entry name" value="Beta-lactam/transpept-like"/>
</dbReference>
<evidence type="ECO:0000313" key="4">
    <source>
        <dbReference type="EMBL" id="KAK4497020.1"/>
    </source>
</evidence>
<dbReference type="PANTHER" id="PTHR22935:SF97">
    <property type="entry name" value="BETA-LACTAMASE-RELATED DOMAIN-CONTAINING PROTEIN"/>
    <property type="match status" value="1"/>
</dbReference>
<dbReference type="SUPFAM" id="SSF56601">
    <property type="entry name" value="beta-lactamase/transpeptidase-like"/>
    <property type="match status" value="1"/>
</dbReference>
<dbReference type="Pfam" id="PF26335">
    <property type="entry name" value="ARB_00930_C"/>
    <property type="match status" value="1"/>
</dbReference>
<evidence type="ECO:0000256" key="1">
    <source>
        <dbReference type="SAM" id="SignalP"/>
    </source>
</evidence>
<dbReference type="Pfam" id="PF00144">
    <property type="entry name" value="Beta-lactamase"/>
    <property type="match status" value="1"/>
</dbReference>
<feature type="signal peptide" evidence="1">
    <location>
        <begin position="1"/>
        <end position="21"/>
    </location>
</feature>
<evidence type="ECO:0000313" key="5">
    <source>
        <dbReference type="Proteomes" id="UP001305779"/>
    </source>
</evidence>
<feature type="domain" description="Beta-lactamase-like ARB-00930-like C-terminal" evidence="3">
    <location>
        <begin position="406"/>
        <end position="544"/>
    </location>
</feature>
<feature type="chain" id="PRO_5046735224" description="Beta-lactamase-related domain-containing protein" evidence="1">
    <location>
        <begin position="22"/>
        <end position="545"/>
    </location>
</feature>
<evidence type="ECO:0000259" key="3">
    <source>
        <dbReference type="Pfam" id="PF26335"/>
    </source>
</evidence>
<proteinExistence type="predicted"/>
<dbReference type="InterPro" id="IPR058664">
    <property type="entry name" value="ARB_00930-like_C"/>
</dbReference>
<name>A0ABR0E700_ZASCE</name>
<reference evidence="4 5" key="1">
    <citation type="journal article" date="2023" name="G3 (Bethesda)">
        <title>A chromosome-level genome assembly of Zasmidium syzygii isolated from banana leaves.</title>
        <authorList>
            <person name="van Westerhoven A.C."/>
            <person name="Mehrabi R."/>
            <person name="Talebi R."/>
            <person name="Steentjes M.B.F."/>
            <person name="Corcolon B."/>
            <person name="Chong P.A."/>
            <person name="Kema G.H.J."/>
            <person name="Seidl M.F."/>
        </authorList>
    </citation>
    <scope>NUCLEOTIDE SEQUENCE [LARGE SCALE GENOMIC DNA]</scope>
    <source>
        <strain evidence="4 5">P124</strain>
    </source>
</reference>
<organism evidence="4 5">
    <name type="scientific">Zasmidium cellare</name>
    <name type="common">Wine cellar mold</name>
    <name type="synonym">Racodium cellare</name>
    <dbReference type="NCBI Taxonomy" id="395010"/>
    <lineage>
        <taxon>Eukaryota</taxon>
        <taxon>Fungi</taxon>
        <taxon>Dikarya</taxon>
        <taxon>Ascomycota</taxon>
        <taxon>Pezizomycotina</taxon>
        <taxon>Dothideomycetes</taxon>
        <taxon>Dothideomycetidae</taxon>
        <taxon>Mycosphaerellales</taxon>
        <taxon>Mycosphaerellaceae</taxon>
        <taxon>Zasmidium</taxon>
    </lineage>
</organism>
<dbReference type="PANTHER" id="PTHR22935">
    <property type="entry name" value="PENICILLIN-BINDING PROTEIN"/>
    <property type="match status" value="1"/>
</dbReference>
<keyword evidence="5" id="KW-1185">Reference proteome</keyword>
<evidence type="ECO:0008006" key="6">
    <source>
        <dbReference type="Google" id="ProtNLM"/>
    </source>
</evidence>
<dbReference type="EMBL" id="JAXOVC010000009">
    <property type="protein sequence ID" value="KAK4497020.1"/>
    <property type="molecule type" value="Genomic_DNA"/>
</dbReference>
<comment type="caution">
    <text evidence="4">The sequence shown here is derived from an EMBL/GenBank/DDBJ whole genome shotgun (WGS) entry which is preliminary data.</text>
</comment>
<dbReference type="Gene3D" id="3.40.710.10">
    <property type="entry name" value="DD-peptidase/beta-lactamase superfamily"/>
    <property type="match status" value="1"/>
</dbReference>
<evidence type="ECO:0000259" key="2">
    <source>
        <dbReference type="Pfam" id="PF00144"/>
    </source>
</evidence>
<dbReference type="Proteomes" id="UP001305779">
    <property type="component" value="Unassembled WGS sequence"/>
</dbReference>
<sequence length="545" mass="58762">MLSRQYTITTILALLIPLTPAQNASLYTPCPLLGPSFPPPTIDPTSSALKSAFSLFTQSIDSYIAKADGTFGPITPNITSFSMGIFAGSNLVGSSSSSPLFYEYHHSATGAYSQVDSESVYAAGDLTQIFTVLASLLELGVEAWEMSIVEFLPELEHASTGDVLRGVRWRDVTLGALAAHLGGVVRDSDACRLNEPCGRQTFLRKLAKKAPVYLPDTTPVFSHAAFQLIAFAIEAKCRRPFATVLQERILSKLNMSSTSLLSKTSSTPFGAGLSNTYTLGEPASLSLLTSTHDLALFGHSLLTSSLLPAAITRRWLKPFASTSNIANAVGRPWEIYHYASKRTNPIVDVYTKSATVGRYSSYFGVSPDNEVGFSILAVNSEGEAPDLNAYADLMLFALLQIQELGRKEAQAAYVGTYTSRGEASSISLNVTEGDPGLAVTHLSINGTDWLAKTAEQSGIARTENLDFRLYPTNLVDGQKRVWQGVIQDKSALVDAGTPTCITWQFVGELVRDGLALDQFVIELGDNGEAIVVEWPALGLNFQRSE</sequence>
<feature type="domain" description="Beta-lactamase-related" evidence="2">
    <location>
        <begin position="111"/>
        <end position="393"/>
    </location>
</feature>
<protein>
    <recommendedName>
        <fullName evidence="6">Beta-lactamase-related domain-containing protein</fullName>
    </recommendedName>
</protein>